<keyword evidence="4" id="KW-1133">Transmembrane helix</keyword>
<dbReference type="InterPro" id="IPR050528">
    <property type="entry name" value="L-type_Lectin-RKs"/>
</dbReference>
<feature type="transmembrane region" description="Helical" evidence="4">
    <location>
        <begin position="330"/>
        <end position="358"/>
    </location>
</feature>
<dbReference type="InterPro" id="IPR011009">
    <property type="entry name" value="Kinase-like_dom_sf"/>
</dbReference>
<feature type="transmembrane region" description="Helical" evidence="4">
    <location>
        <begin position="167"/>
        <end position="189"/>
    </location>
</feature>
<dbReference type="SUPFAM" id="SSF56112">
    <property type="entry name" value="Protein kinase-like (PK-like)"/>
    <property type="match status" value="1"/>
</dbReference>
<keyword evidence="4" id="KW-0812">Transmembrane</keyword>
<organism evidence="5 6">
    <name type="scientific">Malus domestica</name>
    <name type="common">Apple</name>
    <name type="synonym">Pyrus malus</name>
    <dbReference type="NCBI Taxonomy" id="3750"/>
    <lineage>
        <taxon>Eukaryota</taxon>
        <taxon>Viridiplantae</taxon>
        <taxon>Streptophyta</taxon>
        <taxon>Embryophyta</taxon>
        <taxon>Tracheophyta</taxon>
        <taxon>Spermatophyta</taxon>
        <taxon>Magnoliopsida</taxon>
        <taxon>eudicotyledons</taxon>
        <taxon>Gunneridae</taxon>
        <taxon>Pentapetalae</taxon>
        <taxon>rosids</taxon>
        <taxon>fabids</taxon>
        <taxon>Rosales</taxon>
        <taxon>Rosaceae</taxon>
        <taxon>Amygdaloideae</taxon>
        <taxon>Maleae</taxon>
        <taxon>Malus</taxon>
    </lineage>
</organism>
<feature type="transmembrane region" description="Helical" evidence="4">
    <location>
        <begin position="228"/>
        <end position="246"/>
    </location>
</feature>
<proteinExistence type="predicted"/>
<comment type="caution">
    <text evidence="5">The sequence shown here is derived from an EMBL/GenBank/DDBJ whole genome shotgun (WGS) entry which is preliminary data.</text>
</comment>
<gene>
    <name evidence="5" type="ORF">DVH24_038188</name>
</gene>
<dbReference type="AlphaFoldDB" id="A0A498KC19"/>
<reference evidence="5 6" key="1">
    <citation type="submission" date="2018-10" db="EMBL/GenBank/DDBJ databases">
        <title>A high-quality apple genome assembly.</title>
        <authorList>
            <person name="Hu J."/>
        </authorList>
    </citation>
    <scope>NUCLEOTIDE SEQUENCE [LARGE SCALE GENOMIC DNA]</scope>
    <source>
        <strain evidence="6">cv. HFTH1</strain>
        <tissue evidence="5">Young leaf</tissue>
    </source>
</reference>
<evidence type="ECO:0000256" key="2">
    <source>
        <dbReference type="ARBA" id="ARBA00022840"/>
    </source>
</evidence>
<accession>A0A498KC19</accession>
<dbReference type="PANTHER" id="PTHR27007">
    <property type="match status" value="1"/>
</dbReference>
<evidence type="ECO:0000313" key="6">
    <source>
        <dbReference type="Proteomes" id="UP000290289"/>
    </source>
</evidence>
<keyword evidence="6" id="KW-1185">Reference proteome</keyword>
<dbReference type="GO" id="GO:0005524">
    <property type="term" value="F:ATP binding"/>
    <property type="evidence" value="ECO:0007669"/>
    <property type="project" value="UniProtKB-KW"/>
</dbReference>
<keyword evidence="1" id="KW-0547">Nucleotide-binding</keyword>
<name>A0A498KC19_MALDO</name>
<feature type="compositionally biased region" description="Low complexity" evidence="3">
    <location>
        <begin position="27"/>
        <end position="47"/>
    </location>
</feature>
<protein>
    <recommendedName>
        <fullName evidence="7">Protein kinase domain-containing protein</fullName>
    </recommendedName>
</protein>
<dbReference type="Proteomes" id="UP000290289">
    <property type="component" value="Chromosome 3"/>
</dbReference>
<feature type="transmembrane region" description="Helical" evidence="4">
    <location>
        <begin position="6"/>
        <end position="25"/>
    </location>
</feature>
<evidence type="ECO:0000313" key="5">
    <source>
        <dbReference type="EMBL" id="RXI03914.1"/>
    </source>
</evidence>
<feature type="region of interest" description="Disordered" evidence="3">
    <location>
        <begin position="27"/>
        <end position="56"/>
    </location>
</feature>
<evidence type="ECO:0000256" key="1">
    <source>
        <dbReference type="ARBA" id="ARBA00022741"/>
    </source>
</evidence>
<keyword evidence="4" id="KW-0472">Membrane</keyword>
<keyword evidence="2" id="KW-0067">ATP-binding</keyword>
<evidence type="ECO:0000256" key="4">
    <source>
        <dbReference type="SAM" id="Phobius"/>
    </source>
</evidence>
<evidence type="ECO:0000256" key="3">
    <source>
        <dbReference type="SAM" id="MobiDB-lite"/>
    </source>
</evidence>
<dbReference type="Gene3D" id="3.30.200.20">
    <property type="entry name" value="Phosphorylase Kinase, domain 1"/>
    <property type="match status" value="1"/>
</dbReference>
<sequence>MAPRKLLDFWVVVFFLIALFLRRGVAPPRTSTTTSPLLTSETLPASPARSQSPLPALAPSYTTTQFGSLTRNPSYSNLKPEKPVLSVDTDLSEHLKETEGSTEKHLVENWSFHTCGFVAKRPKLQPHNVSDTYVVVRKWTMWDWESHIITSSNIPVSGSGDKHHRRLGLELGIAGPAFFCVALLVFGYVSVMKWMEVRRQKSFKAEVVASLREFSYKELKYANEGHRAFRFVYKAFFVSMGTIFAVKRSKHFIKGKTEFLSELSIIACLRHKNLPRKGTVPRTRTKYLVRLVSETESYGLIGVCFDVSASGMFSDFGLAKLMDHDKSHCLGSYCIGLLAGPILGTAGLSSNMLIAVLLPRKHQLNNSGMC</sequence>
<evidence type="ECO:0008006" key="7">
    <source>
        <dbReference type="Google" id="ProtNLM"/>
    </source>
</evidence>
<dbReference type="EMBL" id="RDQH01000329">
    <property type="protein sequence ID" value="RXI03914.1"/>
    <property type="molecule type" value="Genomic_DNA"/>
</dbReference>